<dbReference type="EMBL" id="FJ940765">
    <property type="protein sequence ID" value="ADA57884.1"/>
    <property type="molecule type" value="Genomic_DNA"/>
</dbReference>
<evidence type="ECO:0000313" key="1">
    <source>
        <dbReference type="EMBL" id="ADA57884.1"/>
    </source>
</evidence>
<name>A0A1J0REK8_9VIRU</name>
<reference evidence="5" key="3">
    <citation type="journal article" date="2021" name="Microorganisms">
        <title>Genomes of Anguillid Herpesvirus 1 Strains Reveal Evolutionary Disparities and Low Genetic Diversity in the Genus Cyprinivirus.</title>
        <authorList>
            <person name="Donohoe O."/>
            <person name="Zhang H."/>
            <person name="Delrez N."/>
            <person name="Gao Y."/>
            <person name="Suarez N.M."/>
            <person name="Davison A.J."/>
            <person name="Vanderplasschen A."/>
        </authorList>
    </citation>
    <scope>NUCLEOTIDE SEQUENCE</scope>
    <source>
        <strain evidence="2">500138</strain>
        <strain evidence="4">DK-200249</strain>
        <strain evidence="3">DK-2008-50-66-1</strain>
        <strain evidence="5">DK-205223-2</strain>
        <strain evidence="6">DK-206116-1</strain>
        <strain evidence="7">HVA 486123</strain>
        <strain evidence="8">UK N080</strain>
    </source>
</reference>
<reference evidence="1" key="2">
    <citation type="submission" date="2012-05" db="EMBL/GenBank/DDBJ databases">
        <authorList>
            <person name="van Beurden S.J."/>
            <person name="Gatherer D."/>
            <person name="Tuzi K."/>
            <person name="Herzyk P."/>
            <person name="Galbraith J."/>
            <person name="Peeters B.P.H."/>
            <person name="Rottier P.J.M."/>
            <person name="Engelsma M.Y."/>
            <person name="Davison A.J."/>
        </authorList>
    </citation>
    <scope>NUCLEOTIDE SEQUENCE</scope>
    <source>
        <strain evidence="1">500138</strain>
    </source>
</reference>
<sequence length="394" mass="45127">MLKVLVLFLLFGSEVVAVNLFYGLFSALWFSQPSPPDMRYPPPHPDLGKCRACNATVDRFTAPQLKGLLTRDHEREVALGQNRYVANCHVSESGADLPFEKTLSKWTIDGETHYWGTRYGACLSEPTKTAGKWYCVWRLYQMRMGLAARFGHTIDGERCGSEYRYNSEYGYMCRGGQSGELKPTHVPVCSTTGIGCYNSHRCGDCPVLKDKAELRRIWFDGYWENGRWIEPRGTPYWKYIWSGHEDVILEMARWINETGAGKMIEADPQCQTFNNVMTMYDRFAKDDIGELYMLPTFWGTGRGKCWRVPYLSYNGWNKCAATRSLSEARHAFQLGHQGWFVQNRPRDQPAAHVPCGNGRWSWDRKNGHTCGGQQTHVPICAYTMRACVQVKPHH</sequence>
<protein>
    <submittedName>
        <fullName evidence="5">Protein ORF121</fullName>
    </submittedName>
</protein>
<evidence type="ECO:0000313" key="6">
    <source>
        <dbReference type="EMBL" id="QRM16936.1"/>
    </source>
</evidence>
<evidence type="ECO:0000313" key="9">
    <source>
        <dbReference type="Proteomes" id="UP000011239"/>
    </source>
</evidence>
<reference evidence="1 9" key="1">
    <citation type="journal article" date="2010" name="J. Gen. Virol.">
        <title>Complete genome sequence and taxonomic position of anguillid herpesvirus 1.</title>
        <authorList>
            <person name="van Beurden S.J."/>
            <person name="Bossers A."/>
            <person name="Voorbergen-Laarman M.H."/>
            <person name="Haenen O.L."/>
            <person name="Peters S."/>
            <person name="Abma-Henkens M.H."/>
            <person name="Peeters B.P."/>
            <person name="Rottier P.J."/>
            <person name="Engelsma M.Y."/>
        </authorList>
    </citation>
    <scope>NUCLEOTIDE SEQUENCE [LARGE SCALE GENOMIC DNA]</scope>
    <source>
        <strain evidence="1">500138</strain>
        <strain evidence="9">Isolate Anguilla anguilla/Netherlands/500138/1998</strain>
    </source>
</reference>
<evidence type="ECO:0000313" key="8">
    <source>
        <dbReference type="EMBL" id="QRM17197.1"/>
    </source>
</evidence>
<dbReference type="EMBL" id="MW580855">
    <property type="protein sequence ID" value="QRM17197.1"/>
    <property type="molecule type" value="Genomic_DNA"/>
</dbReference>
<evidence type="ECO:0000313" key="4">
    <source>
        <dbReference type="EMBL" id="QRM16674.1"/>
    </source>
</evidence>
<dbReference type="EMBL" id="MW580850">
    <property type="protein sequence ID" value="QRM16542.1"/>
    <property type="molecule type" value="Genomic_DNA"/>
</dbReference>
<dbReference type="EMBL" id="MW580849">
    <property type="protein sequence ID" value="QRM16415.1"/>
    <property type="molecule type" value="Genomic_DNA"/>
</dbReference>
<dbReference type="EMBL" id="MW580854">
    <property type="protein sequence ID" value="QRM17067.1"/>
    <property type="molecule type" value="Genomic_DNA"/>
</dbReference>
<accession>D2E8H2</accession>
<evidence type="ECO:0000313" key="7">
    <source>
        <dbReference type="EMBL" id="QRM17067.1"/>
    </source>
</evidence>
<dbReference type="EMBL" id="MW580852">
    <property type="protein sequence ID" value="QRM16806.1"/>
    <property type="molecule type" value="Genomic_DNA"/>
</dbReference>
<dbReference type="EMBL" id="MW580851">
    <property type="protein sequence ID" value="QRM16674.1"/>
    <property type="molecule type" value="Genomic_DNA"/>
</dbReference>
<dbReference type="RefSeq" id="YP_003358260.1">
    <property type="nucleotide sequence ID" value="NC_013668.3"/>
</dbReference>
<proteinExistence type="predicted"/>
<dbReference type="Proteomes" id="UP000011239">
    <property type="component" value="Segment"/>
</dbReference>
<keyword evidence="9" id="KW-1185">Reference proteome</keyword>
<reference evidence="5" key="4">
    <citation type="submission" date="2021-02" db="EMBL/GenBank/DDBJ databases">
        <authorList>
            <person name="Vanderplasschen A.F.C."/>
            <person name="Davison A.J."/>
        </authorList>
    </citation>
    <scope>NUCLEOTIDE SEQUENCE</scope>
    <source>
        <strain evidence="2">500138</strain>
        <strain evidence="4">DK-200249</strain>
        <strain evidence="3">DK-2008-50-66-1</strain>
        <strain evidence="5">DK-205223-2</strain>
        <strain evidence="6">DK-206116-1</strain>
        <strain evidence="7">HVA 486123</strain>
        <strain evidence="8">UK N080</strain>
    </source>
</reference>
<dbReference type="EMBL" id="MW580853">
    <property type="protein sequence ID" value="QRM16936.1"/>
    <property type="molecule type" value="Genomic_DNA"/>
</dbReference>
<organism evidence="5">
    <name type="scientific">Anguillid herpesvirus 1</name>
    <dbReference type="NCBI Taxonomy" id="150286"/>
    <lineage>
        <taxon>Viruses</taxon>
        <taxon>Duplodnaviria</taxon>
        <taxon>Heunggongvirae</taxon>
        <taxon>Peploviricota</taxon>
        <taxon>Herviviricetes</taxon>
        <taxon>Herpesvirales</taxon>
        <taxon>Alloherpesviridae</taxon>
        <taxon>Cyvirus</taxon>
        <taxon>Cyvirus anguillidallo1</taxon>
    </lineage>
</organism>
<accession>A0A1J0REK8</accession>
<dbReference type="KEGG" id="vg:8683553"/>
<evidence type="ECO:0000313" key="3">
    <source>
        <dbReference type="EMBL" id="QRM16542.1"/>
    </source>
</evidence>
<gene>
    <name evidence="5" type="primary">ORF121</name>
    <name evidence="1" type="ORF">AngHV1_ORF121</name>
</gene>
<evidence type="ECO:0000313" key="2">
    <source>
        <dbReference type="EMBL" id="QRM16415.1"/>
    </source>
</evidence>
<dbReference type="GeneID" id="8683553"/>
<evidence type="ECO:0000313" key="5">
    <source>
        <dbReference type="EMBL" id="QRM16806.1"/>
    </source>
</evidence>